<keyword evidence="3" id="KW-1185">Reference proteome</keyword>
<proteinExistence type="predicted"/>
<dbReference type="EMBL" id="KN832106">
    <property type="protein sequence ID" value="KIN94269.1"/>
    <property type="molecule type" value="Genomic_DNA"/>
</dbReference>
<name>A0A0C3MZH1_PISTI</name>
<dbReference type="AlphaFoldDB" id="A0A0C3MZH1"/>
<feature type="coiled-coil region" evidence="1">
    <location>
        <begin position="28"/>
        <end position="55"/>
    </location>
</feature>
<dbReference type="InParanoid" id="A0A0C3MZH1"/>
<accession>A0A0C3MZH1</accession>
<evidence type="ECO:0000313" key="3">
    <source>
        <dbReference type="Proteomes" id="UP000054217"/>
    </source>
</evidence>
<evidence type="ECO:0000313" key="2">
    <source>
        <dbReference type="EMBL" id="KIN94269.1"/>
    </source>
</evidence>
<dbReference type="HOGENOM" id="CLU_2705831_0_0_1"/>
<dbReference type="Proteomes" id="UP000054217">
    <property type="component" value="Unassembled WGS sequence"/>
</dbReference>
<gene>
    <name evidence="2" type="ORF">M404DRAFT_35247</name>
</gene>
<reference evidence="2 3" key="1">
    <citation type="submission" date="2014-04" db="EMBL/GenBank/DDBJ databases">
        <authorList>
            <consortium name="DOE Joint Genome Institute"/>
            <person name="Kuo A."/>
            <person name="Kohler A."/>
            <person name="Costa M.D."/>
            <person name="Nagy L.G."/>
            <person name="Floudas D."/>
            <person name="Copeland A."/>
            <person name="Barry K.W."/>
            <person name="Cichocki N."/>
            <person name="Veneault-Fourrey C."/>
            <person name="LaButti K."/>
            <person name="Lindquist E.A."/>
            <person name="Lipzen A."/>
            <person name="Lundell T."/>
            <person name="Morin E."/>
            <person name="Murat C."/>
            <person name="Sun H."/>
            <person name="Tunlid A."/>
            <person name="Henrissat B."/>
            <person name="Grigoriev I.V."/>
            <person name="Hibbett D.S."/>
            <person name="Martin F."/>
            <person name="Nordberg H.P."/>
            <person name="Cantor M.N."/>
            <person name="Hua S.X."/>
        </authorList>
    </citation>
    <scope>NUCLEOTIDE SEQUENCE [LARGE SCALE GENOMIC DNA]</scope>
    <source>
        <strain evidence="2 3">Marx 270</strain>
    </source>
</reference>
<protein>
    <submittedName>
        <fullName evidence="2">Uncharacterized protein</fullName>
    </submittedName>
</protein>
<organism evidence="2 3">
    <name type="scientific">Pisolithus tinctorius Marx 270</name>
    <dbReference type="NCBI Taxonomy" id="870435"/>
    <lineage>
        <taxon>Eukaryota</taxon>
        <taxon>Fungi</taxon>
        <taxon>Dikarya</taxon>
        <taxon>Basidiomycota</taxon>
        <taxon>Agaricomycotina</taxon>
        <taxon>Agaricomycetes</taxon>
        <taxon>Agaricomycetidae</taxon>
        <taxon>Boletales</taxon>
        <taxon>Sclerodermatineae</taxon>
        <taxon>Pisolithaceae</taxon>
        <taxon>Pisolithus</taxon>
    </lineage>
</organism>
<sequence>MSSSASKQDNTITKQQLAKLSQFLNDEITSLCQECDEIKLEIKKCEEEVTHQIAEASKLCALCTSVHVRLLCI</sequence>
<keyword evidence="1" id="KW-0175">Coiled coil</keyword>
<evidence type="ECO:0000256" key="1">
    <source>
        <dbReference type="SAM" id="Coils"/>
    </source>
</evidence>
<reference evidence="3" key="2">
    <citation type="submission" date="2015-01" db="EMBL/GenBank/DDBJ databases">
        <title>Evolutionary Origins and Diversification of the Mycorrhizal Mutualists.</title>
        <authorList>
            <consortium name="DOE Joint Genome Institute"/>
            <consortium name="Mycorrhizal Genomics Consortium"/>
            <person name="Kohler A."/>
            <person name="Kuo A."/>
            <person name="Nagy L.G."/>
            <person name="Floudas D."/>
            <person name="Copeland A."/>
            <person name="Barry K.W."/>
            <person name="Cichocki N."/>
            <person name="Veneault-Fourrey C."/>
            <person name="LaButti K."/>
            <person name="Lindquist E.A."/>
            <person name="Lipzen A."/>
            <person name="Lundell T."/>
            <person name="Morin E."/>
            <person name="Murat C."/>
            <person name="Riley R."/>
            <person name="Ohm R."/>
            <person name="Sun H."/>
            <person name="Tunlid A."/>
            <person name="Henrissat B."/>
            <person name="Grigoriev I.V."/>
            <person name="Hibbett D.S."/>
            <person name="Martin F."/>
        </authorList>
    </citation>
    <scope>NUCLEOTIDE SEQUENCE [LARGE SCALE GENOMIC DNA]</scope>
    <source>
        <strain evidence="3">Marx 270</strain>
    </source>
</reference>